<comment type="caution">
    <text evidence="1">The sequence shown here is derived from an EMBL/GenBank/DDBJ whole genome shotgun (WGS) entry which is preliminary data.</text>
</comment>
<gene>
    <name evidence="1" type="ORF">GCM10010967_25190</name>
</gene>
<name>A0ABQ2HUD8_9BACT</name>
<accession>A0ABQ2HUD8</accession>
<protein>
    <submittedName>
        <fullName evidence="1">Uncharacterized protein</fullName>
    </submittedName>
</protein>
<keyword evidence="2" id="KW-1185">Reference proteome</keyword>
<evidence type="ECO:0000313" key="1">
    <source>
        <dbReference type="EMBL" id="GGM91066.1"/>
    </source>
</evidence>
<organism evidence="1 2">
    <name type="scientific">Dyadobacter beijingensis</name>
    <dbReference type="NCBI Taxonomy" id="365489"/>
    <lineage>
        <taxon>Bacteria</taxon>
        <taxon>Pseudomonadati</taxon>
        <taxon>Bacteroidota</taxon>
        <taxon>Cytophagia</taxon>
        <taxon>Cytophagales</taxon>
        <taxon>Spirosomataceae</taxon>
        <taxon>Dyadobacter</taxon>
    </lineage>
</organism>
<reference evidence="2" key="1">
    <citation type="journal article" date="2019" name="Int. J. Syst. Evol. Microbiol.">
        <title>The Global Catalogue of Microorganisms (GCM) 10K type strain sequencing project: providing services to taxonomists for standard genome sequencing and annotation.</title>
        <authorList>
            <consortium name="The Broad Institute Genomics Platform"/>
            <consortium name="The Broad Institute Genome Sequencing Center for Infectious Disease"/>
            <person name="Wu L."/>
            <person name="Ma J."/>
        </authorList>
    </citation>
    <scope>NUCLEOTIDE SEQUENCE [LARGE SCALE GENOMIC DNA]</scope>
    <source>
        <strain evidence="2">CGMCC 1.6375</strain>
    </source>
</reference>
<sequence length="130" mass="14001">MSTINPLAMFMKPSTILTSAVIALLQQPRGAQQRRGLLIGAIVASLILWKIFTGNTHPAQPLADACTTASPAAQKATTEKWSYDELAHKLIVENTDLAYNDLDQELPQGLGKSLSKVARHITGKPVIANL</sequence>
<dbReference type="EMBL" id="BMLI01000001">
    <property type="protein sequence ID" value="GGM91066.1"/>
    <property type="molecule type" value="Genomic_DNA"/>
</dbReference>
<dbReference type="Proteomes" id="UP000632339">
    <property type="component" value="Unassembled WGS sequence"/>
</dbReference>
<evidence type="ECO:0000313" key="2">
    <source>
        <dbReference type="Proteomes" id="UP000632339"/>
    </source>
</evidence>
<proteinExistence type="predicted"/>